<evidence type="ECO:0008006" key="4">
    <source>
        <dbReference type="Google" id="ProtNLM"/>
    </source>
</evidence>
<gene>
    <name evidence="2" type="ORF">A1507_06495</name>
</gene>
<comment type="caution">
    <text evidence="2">The sequence shown here is derived from an EMBL/GenBank/DDBJ whole genome shotgun (WGS) entry which is preliminary data.</text>
</comment>
<accession>A0A177NNS5</accession>
<feature type="signal peptide" evidence="1">
    <location>
        <begin position="1"/>
        <end position="27"/>
    </location>
</feature>
<dbReference type="AlphaFoldDB" id="A0A177NNS5"/>
<reference evidence="2 3" key="1">
    <citation type="submission" date="2016-03" db="EMBL/GenBank/DDBJ databases">
        <authorList>
            <person name="Ploux O."/>
        </authorList>
    </citation>
    <scope>NUCLEOTIDE SEQUENCE [LARGE SCALE GENOMIC DNA]</scope>
    <source>
        <strain evidence="2 3">R-45378</strain>
    </source>
</reference>
<keyword evidence="1" id="KW-0732">Signal</keyword>
<dbReference type="RefSeq" id="WP_064039417.1">
    <property type="nucleotide sequence ID" value="NZ_LUUJ01000046.1"/>
</dbReference>
<evidence type="ECO:0000256" key="1">
    <source>
        <dbReference type="SAM" id="SignalP"/>
    </source>
</evidence>
<organism evidence="2 3">
    <name type="scientific">Methylomonas koyamae</name>
    <dbReference type="NCBI Taxonomy" id="702114"/>
    <lineage>
        <taxon>Bacteria</taxon>
        <taxon>Pseudomonadati</taxon>
        <taxon>Pseudomonadota</taxon>
        <taxon>Gammaproteobacteria</taxon>
        <taxon>Methylococcales</taxon>
        <taxon>Methylococcaceae</taxon>
        <taxon>Methylomonas</taxon>
    </lineage>
</organism>
<evidence type="ECO:0000313" key="2">
    <source>
        <dbReference type="EMBL" id="OAI19707.1"/>
    </source>
</evidence>
<proteinExistence type="predicted"/>
<name>A0A177NNS5_9GAMM</name>
<dbReference type="OrthoDB" id="5931312at2"/>
<dbReference type="Proteomes" id="UP000077857">
    <property type="component" value="Unassembled WGS sequence"/>
</dbReference>
<sequence>MAFKLKIPLIASICLTALLAFSAATQAAISYSYTILDDPNAPPGSTYVYGINNAGQVIGSSDFSNYATGKHGFIYTGNTYNYVDYPNADVTLALGINGKGQIAGTYYDPWSDGIIPTHGFVFDGSNFTALDVPNSIAGTTWVNDINNNGDMVGGFRDATGTHGFIYDGNSYTTLTAEAYGINDSGQVVGNGYVYDSGTYSNGSGSTYLEINNRGEVLIREGYPFFYGIYNINDDTYTPINLSNTLFPYYILDGLNDSGQLAGYFVDGTGVHGLIATPVPVPATIWLFGSMLAGLVRVGQGRKAQ</sequence>
<feature type="chain" id="PRO_5008069405" description="PEP-CTERM protein-sorting domain-containing protein" evidence="1">
    <location>
        <begin position="28"/>
        <end position="304"/>
    </location>
</feature>
<evidence type="ECO:0000313" key="3">
    <source>
        <dbReference type="Proteomes" id="UP000077857"/>
    </source>
</evidence>
<protein>
    <recommendedName>
        <fullName evidence="4">PEP-CTERM protein-sorting domain-containing protein</fullName>
    </recommendedName>
</protein>
<dbReference type="EMBL" id="LUUJ01000046">
    <property type="protein sequence ID" value="OAI19707.1"/>
    <property type="molecule type" value="Genomic_DNA"/>
</dbReference>